<gene>
    <name evidence="8" type="primary">Dana\GF18497</name>
    <name evidence="8" type="synonym">dana_GLEANR_19753</name>
    <name evidence="8" type="ORF">GF18497</name>
</gene>
<dbReference type="InterPro" id="IPR039261">
    <property type="entry name" value="FNR_nucleotide-bd"/>
</dbReference>
<dbReference type="GO" id="GO:0009086">
    <property type="term" value="P:methionine biosynthetic process"/>
    <property type="evidence" value="ECO:0007669"/>
    <property type="project" value="TreeGrafter"/>
</dbReference>
<dbReference type="GO" id="GO:0010181">
    <property type="term" value="F:FMN binding"/>
    <property type="evidence" value="ECO:0007669"/>
    <property type="project" value="TreeGrafter"/>
</dbReference>
<dbReference type="GO" id="GO:0050660">
    <property type="term" value="F:flavin adenine dinucleotide binding"/>
    <property type="evidence" value="ECO:0007669"/>
    <property type="project" value="TreeGrafter"/>
</dbReference>
<dbReference type="InterPro" id="IPR023173">
    <property type="entry name" value="NADPH_Cyt_P450_Rdtase_alpha"/>
</dbReference>
<evidence type="ECO:0000256" key="3">
    <source>
        <dbReference type="ARBA" id="ARBA00022827"/>
    </source>
</evidence>
<dbReference type="Pfam" id="PF00667">
    <property type="entry name" value="FAD_binding_1"/>
    <property type="match status" value="1"/>
</dbReference>
<sequence length="466" mass="51555">MTSESPSLGNIDIEAYILNEYIPAKPLDGNLEVHFSDSELAPTEACAQLRCGELLKFPFVRPGCQPRAVAIRKSDVLVPDDEATATKRVVELTLDSPDLFEFQPGDTIAVLPSNDGKLVDEFLDRLELVSKADTMCSVKLALKCAKKSAKVPAHIPQTTSPREILTHCLALNAVPQKQFLSALAGFTDNEKERSFLACLSSKQAASSYSELVLERGLRFLNILELCATCRPSLAFLVEHLPRLLPRPYSLSNSPLASGPQELQIIYSILKYKPGVTTSMLESKAQKVENGEPTEVVIYPRLSNNFRYTEDDLSSNQILIAVGTGVAPFLGFLSHKEQLISQQSPREIGKTWLYLSAKTTRATLNLDQLLVWQLTSVLERLRMCQSRGESPCYVQQLLEEDSEELVALLLQPNTVLYVCADGAKISQSIAGGLIKCLQTALQLSEEEAAQKLKELRAQGKYREDVWL</sequence>
<dbReference type="SUPFAM" id="SSF63380">
    <property type="entry name" value="Riboflavin synthase domain-like"/>
    <property type="match status" value="1"/>
</dbReference>
<dbReference type="OrthoDB" id="1856718at2759"/>
<dbReference type="Proteomes" id="UP000007801">
    <property type="component" value="Unassembled WGS sequence"/>
</dbReference>
<evidence type="ECO:0000256" key="4">
    <source>
        <dbReference type="ARBA" id="ARBA00023002"/>
    </source>
</evidence>
<dbReference type="Gene3D" id="2.40.30.10">
    <property type="entry name" value="Translation factors"/>
    <property type="match status" value="1"/>
</dbReference>
<keyword evidence="3" id="KW-0274">FAD</keyword>
<keyword evidence="4 8" id="KW-0560">Oxidoreductase</keyword>
<evidence type="ECO:0000256" key="6">
    <source>
        <dbReference type="ARBA" id="ARBA00040659"/>
    </source>
</evidence>
<accession>B3M2K0</accession>
<dbReference type="HOGENOM" id="CLU_001570_17_0_1"/>
<dbReference type="GO" id="GO:0030586">
    <property type="term" value="F:[methionine synthase] reductase (NADPH) activity"/>
    <property type="evidence" value="ECO:0007669"/>
    <property type="project" value="UniProtKB-EC"/>
</dbReference>
<evidence type="ECO:0000313" key="9">
    <source>
        <dbReference type="Proteomes" id="UP000007801"/>
    </source>
</evidence>
<keyword evidence="2" id="KW-0285">Flavoprotein</keyword>
<dbReference type="SUPFAM" id="SSF52343">
    <property type="entry name" value="Ferredoxin reductase-like, C-terminal NADP-linked domain"/>
    <property type="match status" value="1"/>
</dbReference>
<evidence type="ECO:0000259" key="7">
    <source>
        <dbReference type="PROSITE" id="PS51384"/>
    </source>
</evidence>
<proteinExistence type="predicted"/>
<dbReference type="AlphaFoldDB" id="B3M2K0"/>
<comment type="cofactor">
    <cofactor evidence="1">
        <name>FAD</name>
        <dbReference type="ChEBI" id="CHEBI:57692"/>
    </cofactor>
</comment>
<dbReference type="PRINTS" id="PR00371">
    <property type="entry name" value="FPNCR"/>
</dbReference>
<dbReference type="FunFam" id="1.20.990.10:FF:000007">
    <property type="entry name" value="Methionine synthase reductase"/>
    <property type="match status" value="1"/>
</dbReference>
<dbReference type="PANTHER" id="PTHR19384:SF84">
    <property type="entry name" value="METHIONINE SYNTHASE REDUCTASE"/>
    <property type="match status" value="1"/>
</dbReference>
<name>B3M2K0_DROAN</name>
<dbReference type="PANTHER" id="PTHR19384">
    <property type="entry name" value="NITRIC OXIDE SYNTHASE-RELATED"/>
    <property type="match status" value="1"/>
</dbReference>
<protein>
    <recommendedName>
        <fullName evidence="6">Methionine synthase reductase</fullName>
        <ecNumber evidence="5">1.16.1.8</ecNumber>
    </recommendedName>
</protein>
<evidence type="ECO:0000256" key="5">
    <source>
        <dbReference type="ARBA" id="ARBA00039088"/>
    </source>
</evidence>
<dbReference type="InterPro" id="IPR017927">
    <property type="entry name" value="FAD-bd_FR_type"/>
</dbReference>
<dbReference type="PROSITE" id="PS51384">
    <property type="entry name" value="FAD_FR"/>
    <property type="match status" value="1"/>
</dbReference>
<dbReference type="OMA" id="WLYVGAK"/>
<dbReference type="Gene3D" id="3.40.50.80">
    <property type="entry name" value="Nucleotide-binding domain of ferredoxin-NADP reductase (FNR) module"/>
    <property type="match status" value="1"/>
</dbReference>
<organism evidence="8 9">
    <name type="scientific">Drosophila ananassae</name>
    <name type="common">Fruit fly</name>
    <dbReference type="NCBI Taxonomy" id="7217"/>
    <lineage>
        <taxon>Eukaryota</taxon>
        <taxon>Metazoa</taxon>
        <taxon>Ecdysozoa</taxon>
        <taxon>Arthropoda</taxon>
        <taxon>Hexapoda</taxon>
        <taxon>Insecta</taxon>
        <taxon>Pterygota</taxon>
        <taxon>Neoptera</taxon>
        <taxon>Endopterygota</taxon>
        <taxon>Diptera</taxon>
        <taxon>Brachycera</taxon>
        <taxon>Muscomorpha</taxon>
        <taxon>Ephydroidea</taxon>
        <taxon>Drosophilidae</taxon>
        <taxon>Drosophila</taxon>
        <taxon>Sophophora</taxon>
    </lineage>
</organism>
<dbReference type="GO" id="GO:0005829">
    <property type="term" value="C:cytosol"/>
    <property type="evidence" value="ECO:0007669"/>
    <property type="project" value="TreeGrafter"/>
</dbReference>
<keyword evidence="9" id="KW-1185">Reference proteome</keyword>
<evidence type="ECO:0000313" key="8">
    <source>
        <dbReference type="EMBL" id="EDV43453.1"/>
    </source>
</evidence>
<dbReference type="SMR" id="B3M2K0"/>
<dbReference type="InterPro" id="IPR003097">
    <property type="entry name" value="CysJ-like_FAD-binding"/>
</dbReference>
<dbReference type="eggNOG" id="KOG1158">
    <property type="taxonomic scope" value="Eukaryota"/>
</dbReference>
<evidence type="ECO:0000256" key="2">
    <source>
        <dbReference type="ARBA" id="ARBA00022630"/>
    </source>
</evidence>
<dbReference type="InterPro" id="IPR017938">
    <property type="entry name" value="Riboflavin_synthase-like_b-brl"/>
</dbReference>
<feature type="domain" description="FAD-binding FR-type" evidence="7">
    <location>
        <begin position="64"/>
        <end position="308"/>
    </location>
</feature>
<dbReference type="KEGG" id="dan:6501270"/>
<evidence type="ECO:0000256" key="1">
    <source>
        <dbReference type="ARBA" id="ARBA00001974"/>
    </source>
</evidence>
<dbReference type="PhylomeDB" id="B3M2K0"/>
<dbReference type="GeneID" id="6501270"/>
<dbReference type="InParanoid" id="B3M2K0"/>
<reference evidence="8 9" key="1">
    <citation type="journal article" date="2007" name="Nature">
        <title>Evolution of genes and genomes on the Drosophila phylogeny.</title>
        <authorList>
            <consortium name="Drosophila 12 Genomes Consortium"/>
            <person name="Clark A.G."/>
            <person name="Eisen M.B."/>
            <person name="Smith D.R."/>
            <person name="Bergman C.M."/>
            <person name="Oliver B."/>
            <person name="Markow T.A."/>
            <person name="Kaufman T.C."/>
            <person name="Kellis M."/>
            <person name="Gelbart W."/>
            <person name="Iyer V.N."/>
            <person name="Pollard D.A."/>
            <person name="Sackton T.B."/>
            <person name="Larracuente A.M."/>
            <person name="Singh N.D."/>
            <person name="Abad J.P."/>
            <person name="Abt D.N."/>
            <person name="Adryan B."/>
            <person name="Aguade M."/>
            <person name="Akashi H."/>
            <person name="Anderson W.W."/>
            <person name="Aquadro C.F."/>
            <person name="Ardell D.H."/>
            <person name="Arguello R."/>
            <person name="Artieri C.G."/>
            <person name="Barbash D.A."/>
            <person name="Barker D."/>
            <person name="Barsanti P."/>
            <person name="Batterham P."/>
            <person name="Batzoglou S."/>
            <person name="Begun D."/>
            <person name="Bhutkar A."/>
            <person name="Blanco E."/>
            <person name="Bosak S.A."/>
            <person name="Bradley R.K."/>
            <person name="Brand A.D."/>
            <person name="Brent M.R."/>
            <person name="Brooks A.N."/>
            <person name="Brown R.H."/>
            <person name="Butlin R.K."/>
            <person name="Caggese C."/>
            <person name="Calvi B.R."/>
            <person name="Bernardo de Carvalho A."/>
            <person name="Caspi A."/>
            <person name="Castrezana S."/>
            <person name="Celniker S.E."/>
            <person name="Chang J.L."/>
            <person name="Chapple C."/>
            <person name="Chatterji S."/>
            <person name="Chinwalla A."/>
            <person name="Civetta A."/>
            <person name="Clifton S.W."/>
            <person name="Comeron J.M."/>
            <person name="Costello J.C."/>
            <person name="Coyne J.A."/>
            <person name="Daub J."/>
            <person name="David R.G."/>
            <person name="Delcher A.L."/>
            <person name="Delehaunty K."/>
            <person name="Do C.B."/>
            <person name="Ebling H."/>
            <person name="Edwards K."/>
            <person name="Eickbush T."/>
            <person name="Evans J.D."/>
            <person name="Filipski A."/>
            <person name="Findeiss S."/>
            <person name="Freyhult E."/>
            <person name="Fulton L."/>
            <person name="Fulton R."/>
            <person name="Garcia A.C."/>
            <person name="Gardiner A."/>
            <person name="Garfield D.A."/>
            <person name="Garvin B.E."/>
            <person name="Gibson G."/>
            <person name="Gilbert D."/>
            <person name="Gnerre S."/>
            <person name="Godfrey J."/>
            <person name="Good R."/>
            <person name="Gotea V."/>
            <person name="Gravely B."/>
            <person name="Greenberg A.J."/>
            <person name="Griffiths-Jones S."/>
            <person name="Gross S."/>
            <person name="Guigo R."/>
            <person name="Gustafson E.A."/>
            <person name="Haerty W."/>
            <person name="Hahn M.W."/>
            <person name="Halligan D.L."/>
            <person name="Halpern A.L."/>
            <person name="Halter G.M."/>
            <person name="Han M.V."/>
            <person name="Heger A."/>
            <person name="Hillier L."/>
            <person name="Hinrichs A.S."/>
            <person name="Holmes I."/>
            <person name="Hoskins R.A."/>
            <person name="Hubisz M.J."/>
            <person name="Hultmark D."/>
            <person name="Huntley M.A."/>
            <person name="Jaffe D.B."/>
            <person name="Jagadeeshan S."/>
            <person name="Jeck W.R."/>
            <person name="Johnson J."/>
            <person name="Jones C.D."/>
            <person name="Jordan W.C."/>
            <person name="Karpen G.H."/>
            <person name="Kataoka E."/>
            <person name="Keightley P.D."/>
            <person name="Kheradpour P."/>
            <person name="Kirkness E.F."/>
            <person name="Koerich L.B."/>
            <person name="Kristiansen K."/>
            <person name="Kudrna D."/>
            <person name="Kulathinal R.J."/>
            <person name="Kumar S."/>
            <person name="Kwok R."/>
            <person name="Lander E."/>
            <person name="Langley C.H."/>
            <person name="Lapoint R."/>
            <person name="Lazzaro B.P."/>
            <person name="Lee S.J."/>
            <person name="Levesque L."/>
            <person name="Li R."/>
            <person name="Lin C.F."/>
            <person name="Lin M.F."/>
            <person name="Lindblad-Toh K."/>
            <person name="Llopart A."/>
            <person name="Long M."/>
            <person name="Low L."/>
            <person name="Lozovsky E."/>
            <person name="Lu J."/>
            <person name="Luo M."/>
            <person name="Machado C.A."/>
            <person name="Makalowski W."/>
            <person name="Marzo M."/>
            <person name="Matsuda M."/>
            <person name="Matzkin L."/>
            <person name="McAllister B."/>
            <person name="McBride C.S."/>
            <person name="McKernan B."/>
            <person name="McKernan K."/>
            <person name="Mendez-Lago M."/>
            <person name="Minx P."/>
            <person name="Mollenhauer M.U."/>
            <person name="Montooth K."/>
            <person name="Mount S.M."/>
            <person name="Mu X."/>
            <person name="Myers E."/>
            <person name="Negre B."/>
            <person name="Newfeld S."/>
            <person name="Nielsen R."/>
            <person name="Noor M.A."/>
            <person name="O'Grady P."/>
            <person name="Pachter L."/>
            <person name="Papaceit M."/>
            <person name="Parisi M.J."/>
            <person name="Parisi M."/>
            <person name="Parts L."/>
            <person name="Pedersen J.S."/>
            <person name="Pesole G."/>
            <person name="Phillippy A.M."/>
            <person name="Ponting C.P."/>
            <person name="Pop M."/>
            <person name="Porcelli D."/>
            <person name="Powell J.R."/>
            <person name="Prohaska S."/>
            <person name="Pruitt K."/>
            <person name="Puig M."/>
            <person name="Quesneville H."/>
            <person name="Ram K.R."/>
            <person name="Rand D."/>
            <person name="Rasmussen M.D."/>
            <person name="Reed L.K."/>
            <person name="Reenan R."/>
            <person name="Reily A."/>
            <person name="Remington K.A."/>
            <person name="Rieger T.T."/>
            <person name="Ritchie M.G."/>
            <person name="Robin C."/>
            <person name="Rogers Y.H."/>
            <person name="Rohde C."/>
            <person name="Rozas J."/>
            <person name="Rubenfield M.J."/>
            <person name="Ruiz A."/>
            <person name="Russo S."/>
            <person name="Salzberg S.L."/>
            <person name="Sanchez-Gracia A."/>
            <person name="Saranga D.J."/>
            <person name="Sato H."/>
            <person name="Schaeffer S.W."/>
            <person name="Schatz M.C."/>
            <person name="Schlenke T."/>
            <person name="Schwartz R."/>
            <person name="Segarra C."/>
            <person name="Singh R.S."/>
            <person name="Sirot L."/>
            <person name="Sirota M."/>
            <person name="Sisneros N.B."/>
            <person name="Smith C.D."/>
            <person name="Smith T.F."/>
            <person name="Spieth J."/>
            <person name="Stage D.E."/>
            <person name="Stark A."/>
            <person name="Stephan W."/>
            <person name="Strausberg R.L."/>
            <person name="Strempel S."/>
            <person name="Sturgill D."/>
            <person name="Sutton G."/>
            <person name="Sutton G.G."/>
            <person name="Tao W."/>
            <person name="Teichmann S."/>
            <person name="Tobari Y.N."/>
            <person name="Tomimura Y."/>
            <person name="Tsolas J.M."/>
            <person name="Valente V.L."/>
            <person name="Venter E."/>
            <person name="Venter J.C."/>
            <person name="Vicario S."/>
            <person name="Vieira F.G."/>
            <person name="Vilella A.J."/>
            <person name="Villasante A."/>
            <person name="Walenz B."/>
            <person name="Wang J."/>
            <person name="Wasserman M."/>
            <person name="Watts T."/>
            <person name="Wilson D."/>
            <person name="Wilson R.K."/>
            <person name="Wing R.A."/>
            <person name="Wolfner M.F."/>
            <person name="Wong A."/>
            <person name="Wong G.K."/>
            <person name="Wu C.I."/>
            <person name="Wu G."/>
            <person name="Yamamoto D."/>
            <person name="Yang H.P."/>
            <person name="Yang S.P."/>
            <person name="Yorke J.A."/>
            <person name="Yoshida K."/>
            <person name="Zdobnov E."/>
            <person name="Zhang P."/>
            <person name="Zhang Y."/>
            <person name="Zimin A.V."/>
            <person name="Baldwin J."/>
            <person name="Abdouelleil A."/>
            <person name="Abdulkadir J."/>
            <person name="Abebe A."/>
            <person name="Abera B."/>
            <person name="Abreu J."/>
            <person name="Acer S.C."/>
            <person name="Aftuck L."/>
            <person name="Alexander A."/>
            <person name="An P."/>
            <person name="Anderson E."/>
            <person name="Anderson S."/>
            <person name="Arachi H."/>
            <person name="Azer M."/>
            <person name="Bachantsang P."/>
            <person name="Barry A."/>
            <person name="Bayul T."/>
            <person name="Berlin A."/>
            <person name="Bessette D."/>
            <person name="Bloom T."/>
            <person name="Blye J."/>
            <person name="Boguslavskiy L."/>
            <person name="Bonnet C."/>
            <person name="Boukhgalter B."/>
            <person name="Bourzgui I."/>
            <person name="Brown A."/>
            <person name="Cahill P."/>
            <person name="Channer S."/>
            <person name="Cheshatsang Y."/>
            <person name="Chuda L."/>
            <person name="Citroen M."/>
            <person name="Collymore A."/>
            <person name="Cooke P."/>
            <person name="Costello M."/>
            <person name="D'Aco K."/>
            <person name="Daza R."/>
            <person name="De Haan G."/>
            <person name="DeGray S."/>
            <person name="DeMaso C."/>
            <person name="Dhargay N."/>
            <person name="Dooley K."/>
            <person name="Dooley E."/>
            <person name="Doricent M."/>
            <person name="Dorje P."/>
            <person name="Dorjee K."/>
            <person name="Dupes A."/>
            <person name="Elong R."/>
            <person name="Falk J."/>
            <person name="Farina A."/>
            <person name="Faro S."/>
            <person name="Ferguson D."/>
            <person name="Fisher S."/>
            <person name="Foley C.D."/>
            <person name="Franke A."/>
            <person name="Friedrich D."/>
            <person name="Gadbois L."/>
            <person name="Gearin G."/>
            <person name="Gearin C.R."/>
            <person name="Giannoukos G."/>
            <person name="Goode T."/>
            <person name="Graham J."/>
            <person name="Grandbois E."/>
            <person name="Grewal S."/>
            <person name="Gyaltsen K."/>
            <person name="Hafez N."/>
            <person name="Hagos B."/>
            <person name="Hall J."/>
            <person name="Henson C."/>
            <person name="Hollinger A."/>
            <person name="Honan T."/>
            <person name="Huard M.D."/>
            <person name="Hughes L."/>
            <person name="Hurhula B."/>
            <person name="Husby M.E."/>
            <person name="Kamat A."/>
            <person name="Kanga B."/>
            <person name="Kashin S."/>
            <person name="Khazanovich D."/>
            <person name="Kisner P."/>
            <person name="Lance K."/>
            <person name="Lara M."/>
            <person name="Lee W."/>
            <person name="Lennon N."/>
            <person name="Letendre F."/>
            <person name="LeVine R."/>
            <person name="Lipovsky A."/>
            <person name="Liu X."/>
            <person name="Liu J."/>
            <person name="Liu S."/>
            <person name="Lokyitsang T."/>
            <person name="Lokyitsang Y."/>
            <person name="Lubonja R."/>
            <person name="Lui A."/>
            <person name="MacDonald P."/>
            <person name="Magnisalis V."/>
            <person name="Maru K."/>
            <person name="Matthews C."/>
            <person name="McCusker W."/>
            <person name="McDonough S."/>
            <person name="Mehta T."/>
            <person name="Meldrim J."/>
            <person name="Meneus L."/>
            <person name="Mihai O."/>
            <person name="Mihalev A."/>
            <person name="Mihova T."/>
            <person name="Mittelman R."/>
            <person name="Mlenga V."/>
            <person name="Montmayeur A."/>
            <person name="Mulrain L."/>
            <person name="Navidi A."/>
            <person name="Naylor J."/>
            <person name="Negash T."/>
            <person name="Nguyen T."/>
            <person name="Nguyen N."/>
            <person name="Nicol R."/>
            <person name="Norbu C."/>
            <person name="Norbu N."/>
            <person name="Novod N."/>
            <person name="O'Neill B."/>
            <person name="Osman S."/>
            <person name="Markiewicz E."/>
            <person name="Oyono O.L."/>
            <person name="Patti C."/>
            <person name="Phunkhang P."/>
            <person name="Pierre F."/>
            <person name="Priest M."/>
            <person name="Raghuraman S."/>
            <person name="Rege F."/>
            <person name="Reyes R."/>
            <person name="Rise C."/>
            <person name="Rogov P."/>
            <person name="Ross K."/>
            <person name="Ryan E."/>
            <person name="Settipalli S."/>
            <person name="Shea T."/>
            <person name="Sherpa N."/>
            <person name="Shi L."/>
            <person name="Shih D."/>
            <person name="Sparrow T."/>
            <person name="Spaulding J."/>
            <person name="Stalker J."/>
            <person name="Stange-Thomann N."/>
            <person name="Stavropoulos S."/>
            <person name="Stone C."/>
            <person name="Strader C."/>
            <person name="Tesfaye S."/>
            <person name="Thomson T."/>
            <person name="Thoulutsang Y."/>
            <person name="Thoulutsang D."/>
            <person name="Topham K."/>
            <person name="Topping I."/>
            <person name="Tsamla T."/>
            <person name="Vassiliev H."/>
            <person name="Vo A."/>
            <person name="Wangchuk T."/>
            <person name="Wangdi T."/>
            <person name="Weiand M."/>
            <person name="Wilkinson J."/>
            <person name="Wilson A."/>
            <person name="Yadav S."/>
            <person name="Young G."/>
            <person name="Yu Q."/>
            <person name="Zembek L."/>
            <person name="Zhong D."/>
            <person name="Zimmer A."/>
            <person name="Zwirko Z."/>
            <person name="Jaffe D.B."/>
            <person name="Alvarez P."/>
            <person name="Brockman W."/>
            <person name="Butler J."/>
            <person name="Chin C."/>
            <person name="Gnerre S."/>
            <person name="Grabherr M."/>
            <person name="Kleber M."/>
            <person name="Mauceli E."/>
            <person name="MacCallum I."/>
        </authorList>
    </citation>
    <scope>NUCLEOTIDE SEQUENCE [LARGE SCALE GENOMIC DNA]</scope>
    <source>
        <strain evidence="9">Tucson 14024-0371.13</strain>
    </source>
</reference>
<dbReference type="GO" id="GO:0050667">
    <property type="term" value="P:homocysteine metabolic process"/>
    <property type="evidence" value="ECO:0007669"/>
    <property type="project" value="TreeGrafter"/>
</dbReference>
<dbReference type="Gene3D" id="1.20.990.10">
    <property type="entry name" value="NADPH-cytochrome p450 Reductase, Chain A, domain 3"/>
    <property type="match status" value="1"/>
</dbReference>
<dbReference type="EC" id="1.16.1.8" evidence="5"/>
<dbReference type="STRING" id="7217.B3M2K0"/>
<dbReference type="InterPro" id="IPR001709">
    <property type="entry name" value="Flavoprot_Pyr_Nucl_cyt_Rdtase"/>
</dbReference>
<dbReference type="EMBL" id="CH902617">
    <property type="protein sequence ID" value="EDV43453.1"/>
    <property type="molecule type" value="Genomic_DNA"/>
</dbReference>